<sequence>MSSALIDAIFTEHWIDRRTTEQTPLSAPCMGLRSGWLFDRPSRQGVTEASKGLPSTVEKLISVFSVKEKIC</sequence>
<evidence type="ECO:0000313" key="1">
    <source>
        <dbReference type="EMBL" id="AEV18867.1"/>
    </source>
</evidence>
<dbReference type="EMBL" id="CP003125">
    <property type="protein sequence ID" value="AEV18867.1"/>
    <property type="molecule type" value="Genomic_DNA"/>
</dbReference>
<proteinExistence type="predicted"/>
<protein>
    <submittedName>
        <fullName evidence="1">Uncharacterized protein</fullName>
    </submittedName>
</protein>
<dbReference type="Proteomes" id="UP000005636">
    <property type="component" value="Chromosome"/>
</dbReference>
<accession>A0ABM5MGU4</accession>
<name>A0ABM5MGU4_GEOTH</name>
<evidence type="ECO:0000313" key="2">
    <source>
        <dbReference type="Proteomes" id="UP000005636"/>
    </source>
</evidence>
<keyword evidence="2" id="KW-1185">Reference proteome</keyword>
<gene>
    <name evidence="1" type="ORF">GTCCBUS3UF5_15540</name>
</gene>
<organism evidence="1 2">
    <name type="scientific">Geobacillus thermoleovorans CCB_US3_UF5</name>
    <dbReference type="NCBI Taxonomy" id="1111068"/>
    <lineage>
        <taxon>Bacteria</taxon>
        <taxon>Bacillati</taxon>
        <taxon>Bacillota</taxon>
        <taxon>Bacilli</taxon>
        <taxon>Bacillales</taxon>
        <taxon>Anoxybacillaceae</taxon>
        <taxon>Geobacillus</taxon>
        <taxon>Geobacillus thermoleovorans group</taxon>
    </lineage>
</organism>
<reference evidence="1 2" key="1">
    <citation type="submission" date="2011-11" db="EMBL/GenBank/DDBJ databases">
        <title>Complete genome sequence of thermophilic Geobacillus thermoleovorans CCB_US3_UF5.</title>
        <authorList>
            <person name="Muhd Sakaff M.K.L."/>
            <person name="Abdul Rahman A.Y."/>
            <person name="Saito J.A."/>
            <person name="Hou S."/>
            <person name="Alam M."/>
        </authorList>
    </citation>
    <scope>NUCLEOTIDE SEQUENCE [LARGE SCALE GENOMIC DNA]</scope>
    <source>
        <strain evidence="1 2">CCB_US3_UF5</strain>
    </source>
</reference>